<sequence length="78" mass="8481">MEDFIVISNTGVGAVSHMFIVVYKSDLHTCAALHSLPHLLSIVHRLKNLVSVSYLTSLSYPQPGQAEMGRLNAANKTS</sequence>
<keyword evidence="2" id="KW-1185">Reference proteome</keyword>
<evidence type="ECO:0000313" key="1">
    <source>
        <dbReference type="EMBL" id="KAG7153594.1"/>
    </source>
</evidence>
<accession>A0A8J5JI78</accession>
<dbReference type="EMBL" id="JAHLQT010046384">
    <property type="protein sequence ID" value="KAG7153594.1"/>
    <property type="molecule type" value="Genomic_DNA"/>
</dbReference>
<protein>
    <submittedName>
        <fullName evidence="1">Uncharacterized protein</fullName>
    </submittedName>
</protein>
<reference evidence="1" key="1">
    <citation type="journal article" date="2021" name="Sci. Adv.">
        <title>The American lobster genome reveals insights on longevity, neural, and immune adaptations.</title>
        <authorList>
            <person name="Polinski J.M."/>
            <person name="Zimin A.V."/>
            <person name="Clark K.F."/>
            <person name="Kohn A.B."/>
            <person name="Sadowski N."/>
            <person name="Timp W."/>
            <person name="Ptitsyn A."/>
            <person name="Khanna P."/>
            <person name="Romanova D.Y."/>
            <person name="Williams P."/>
            <person name="Greenwood S.J."/>
            <person name="Moroz L.L."/>
            <person name="Walt D.R."/>
            <person name="Bodnar A.G."/>
        </authorList>
    </citation>
    <scope>NUCLEOTIDE SEQUENCE</scope>
    <source>
        <strain evidence="1">GMGI-L3</strain>
    </source>
</reference>
<gene>
    <name evidence="1" type="ORF">Hamer_G023618</name>
</gene>
<name>A0A8J5JI78_HOMAM</name>
<dbReference type="AlphaFoldDB" id="A0A8J5JI78"/>
<evidence type="ECO:0000313" key="2">
    <source>
        <dbReference type="Proteomes" id="UP000747542"/>
    </source>
</evidence>
<proteinExistence type="predicted"/>
<comment type="caution">
    <text evidence="1">The sequence shown here is derived from an EMBL/GenBank/DDBJ whole genome shotgun (WGS) entry which is preliminary data.</text>
</comment>
<dbReference type="Proteomes" id="UP000747542">
    <property type="component" value="Unassembled WGS sequence"/>
</dbReference>
<organism evidence="1 2">
    <name type="scientific">Homarus americanus</name>
    <name type="common">American lobster</name>
    <dbReference type="NCBI Taxonomy" id="6706"/>
    <lineage>
        <taxon>Eukaryota</taxon>
        <taxon>Metazoa</taxon>
        <taxon>Ecdysozoa</taxon>
        <taxon>Arthropoda</taxon>
        <taxon>Crustacea</taxon>
        <taxon>Multicrustacea</taxon>
        <taxon>Malacostraca</taxon>
        <taxon>Eumalacostraca</taxon>
        <taxon>Eucarida</taxon>
        <taxon>Decapoda</taxon>
        <taxon>Pleocyemata</taxon>
        <taxon>Astacidea</taxon>
        <taxon>Nephropoidea</taxon>
        <taxon>Nephropidae</taxon>
        <taxon>Homarus</taxon>
    </lineage>
</organism>